<keyword evidence="3" id="KW-1185">Reference proteome</keyword>
<dbReference type="Proteomes" id="UP000053800">
    <property type="component" value="Unassembled WGS sequence"/>
</dbReference>
<organism evidence="2 3">
    <name type="scientific">Cryptococcus bacillisporus CA1873</name>
    <dbReference type="NCBI Taxonomy" id="1296111"/>
    <lineage>
        <taxon>Eukaryota</taxon>
        <taxon>Fungi</taxon>
        <taxon>Dikarya</taxon>
        <taxon>Basidiomycota</taxon>
        <taxon>Agaricomycotina</taxon>
        <taxon>Tremellomycetes</taxon>
        <taxon>Tremellales</taxon>
        <taxon>Cryptococcaceae</taxon>
        <taxon>Cryptococcus</taxon>
        <taxon>Cryptococcus gattii species complex</taxon>
    </lineage>
</organism>
<protein>
    <submittedName>
        <fullName evidence="2">Uncharacterized protein</fullName>
    </submittedName>
</protein>
<gene>
    <name evidence="2" type="ORF">I314_06420</name>
</gene>
<feature type="compositionally biased region" description="Gly residues" evidence="1">
    <location>
        <begin position="68"/>
        <end position="80"/>
    </location>
</feature>
<feature type="compositionally biased region" description="Polar residues" evidence="1">
    <location>
        <begin position="31"/>
        <end position="43"/>
    </location>
</feature>
<evidence type="ECO:0000313" key="3">
    <source>
        <dbReference type="Proteomes" id="UP000053800"/>
    </source>
</evidence>
<reference evidence="2 3" key="1">
    <citation type="submission" date="2015-01" db="EMBL/GenBank/DDBJ databases">
        <title>The Genome Sequence of Cryptococcus gattii CA1873.</title>
        <authorList>
            <consortium name="The Broad Institute Genomics Platform"/>
            <person name="Cuomo C."/>
            <person name="Litvintseva A."/>
            <person name="Chen Y."/>
            <person name="Heitman J."/>
            <person name="Sun S."/>
            <person name="Springer D."/>
            <person name="Dromer F."/>
            <person name="Young S."/>
            <person name="Zeng Q."/>
            <person name="Gargeya S."/>
            <person name="Abouelleil A."/>
            <person name="Alvarado L."/>
            <person name="Chapman S.B."/>
            <person name="Gainer-Dewar J."/>
            <person name="Goldberg J."/>
            <person name="Griggs A."/>
            <person name="Gujja S."/>
            <person name="Hansen M."/>
            <person name="Howarth C."/>
            <person name="Imamovic A."/>
            <person name="Larimer J."/>
            <person name="Murphy C."/>
            <person name="Naylor J."/>
            <person name="Pearson M."/>
            <person name="Priest M."/>
            <person name="Roberts A."/>
            <person name="Saif S."/>
            <person name="Shea T."/>
            <person name="Sykes S."/>
            <person name="Wortman J."/>
            <person name="Nusbaum C."/>
            <person name="Birren B."/>
        </authorList>
    </citation>
    <scope>NUCLEOTIDE SEQUENCE [LARGE SCALE GENOMIC DNA]</scope>
    <source>
        <strain evidence="2 3">CA1873</strain>
    </source>
</reference>
<feature type="region of interest" description="Disordered" evidence="1">
    <location>
        <begin position="59"/>
        <end position="131"/>
    </location>
</feature>
<evidence type="ECO:0000256" key="1">
    <source>
        <dbReference type="SAM" id="MobiDB-lite"/>
    </source>
</evidence>
<proteinExistence type="predicted"/>
<dbReference type="EMBL" id="KN848910">
    <property type="protein sequence ID" value="KIR57703.1"/>
    <property type="molecule type" value="Genomic_DNA"/>
</dbReference>
<evidence type="ECO:0000313" key="2">
    <source>
        <dbReference type="EMBL" id="KIR57703.1"/>
    </source>
</evidence>
<accession>A0ABR5B283</accession>
<feature type="region of interest" description="Disordered" evidence="1">
    <location>
        <begin position="1"/>
        <end position="43"/>
    </location>
</feature>
<sequence length="154" mass="16569">MTGMMGNLMGGGNGVPNRETRGNYHQAPSGLHQNGYNGYQNDYQQAGYNQNMYGQEGYLYQLQDHGGNEYGNGGYGGGYPHPGPPPQQYEPTNAGYGPSPAPYAGQQQYDSSYRANKDDNGSPHHSTAGKPAKLLRHILSIRGVMVGGRLCLSV</sequence>
<name>A0ABR5B283_CRYGA</name>
<feature type="compositionally biased region" description="Polar residues" evidence="1">
    <location>
        <begin position="105"/>
        <end position="114"/>
    </location>
</feature>